<feature type="region of interest" description="Disordered" evidence="1">
    <location>
        <begin position="600"/>
        <end position="646"/>
    </location>
</feature>
<feature type="domain" description="SAP" evidence="3">
    <location>
        <begin position="90"/>
        <end position="124"/>
    </location>
</feature>
<evidence type="ECO:0000313" key="5">
    <source>
        <dbReference type="Proteomes" id="UP000595917"/>
    </source>
</evidence>
<dbReference type="InterPro" id="IPR003034">
    <property type="entry name" value="SAP_dom"/>
</dbReference>
<dbReference type="KEGG" id="bhc:JFL75_15330"/>
<accession>A0A7T7XKW3</accession>
<proteinExistence type="predicted"/>
<evidence type="ECO:0000259" key="3">
    <source>
        <dbReference type="PROSITE" id="PS50800"/>
    </source>
</evidence>
<dbReference type="RefSeq" id="WP_215625600.1">
    <property type="nucleotide sequence ID" value="NZ_CP067089.2"/>
</dbReference>
<sequence>MKKGFPGQWNVSRFFLMIFFSANVLSGFAQEQTPDGGVPDASVTGEAVPAADTDSDGAAEPEADDAGETEEIVEAEEALSPEMSVILMDINTSTLAELADWARSLGLSEGGTRDDLAARLRSHFGLTEGRGSSDPSARIITIESARTTEYFTLEVVDEEYARLTGDVTISLKEGDDIHRITAWEILYNRTRNTLSAWGGVEYRKEGGDTIETFRGESLTINLDDWAGTFMDGLSERSLSGEETTYRFEGEVISRTGDDVTVLRKATISNPKNEENYWSIKASKIWLLPGSDWAIFNAVLKVGEIPVLYIPFFFLPADEIIFHPVIGYRSREGSYLQTTTYILGRPKADASSENSITKILGNATDMERVREGIFLRSTGKKDRSPNDTRLSLLFDAYANLGAYIGTELELPKLGILDSTTLSFGIGFTRDIYQLSDGSYSPYYPDFDGESSWNKSRLFSMEVPFRYRLKTTGALSGKAGRLSWDLPFYSDPFVERDFMDRSEAMDWFNLAMNSSSSDDDTSDNILGSYEWRVSATSSPSFPSLNPYITSLTLSNLSTFLSYKTRNSSSSQSSYTPSSTFFFPDKWTIYSLSGSVAGQPLSYGNSASAPGTGETPENRDDPMRQFGIPRPPWETHDPSAGEESTGTVDSLVPPSLSQSFTIPTALSGPVVTFDYRLNPTASSEMQFRSSYANWPDSQDVSWDEISSILTSARLNGSATVNVKDNTGLYAASLALTGTGAWQGYNYVNEDSEDFDTQAKLDASKVRNHNATYFNTYSEFTTTLRPFFFNSIWSNTSFSYSIKNLLAKSVFDGTADDPSWEILFSEWNKDAIESHKVTANINALVLDKQQNVTLTADIPPRDSQLTGNASFRVWRTTTTVSTSVKELANDPEFQPVTFTETLDLGPSSDLRYSMVYDPEEDELTSISTSLNFRRGGGAFSAAFSTAYGVPYVYDDTSGWQTDPSGDTVMHPKDIRLSYNHSFKNDTLFNKRFGYSLDVGSSLTLDLQRYTYSSFTFTLGSTVRITDFLDLSFSATSMNSVIFRYMQDLPFFDIPVDLPGERNVIKDLVNSFRFDDESLRRGSGFKLKDLSLAATHYLGDWNAKLEVKLAPYLDQSSTPYKYRFNTEISFLIQWIPVSEFKSEIKYDKDVFEFL</sequence>
<evidence type="ECO:0000256" key="1">
    <source>
        <dbReference type="SAM" id="MobiDB-lite"/>
    </source>
</evidence>
<reference evidence="4" key="1">
    <citation type="submission" date="2021-01" db="EMBL/GenBank/DDBJ databases">
        <title>Description of Breznakiella homolactica.</title>
        <authorList>
            <person name="Song Y."/>
            <person name="Brune A."/>
        </authorList>
    </citation>
    <scope>NUCLEOTIDE SEQUENCE</scope>
    <source>
        <strain evidence="4">RmG30</strain>
    </source>
</reference>
<feature type="signal peptide" evidence="2">
    <location>
        <begin position="1"/>
        <end position="29"/>
    </location>
</feature>
<protein>
    <submittedName>
        <fullName evidence="4">LPS-assembly protein LptD</fullName>
    </submittedName>
</protein>
<dbReference type="PANTHER" id="PTHR30189:SF1">
    <property type="entry name" value="LPS-ASSEMBLY PROTEIN LPTD"/>
    <property type="match status" value="1"/>
</dbReference>
<dbReference type="GO" id="GO:0009279">
    <property type="term" value="C:cell outer membrane"/>
    <property type="evidence" value="ECO:0007669"/>
    <property type="project" value="TreeGrafter"/>
</dbReference>
<keyword evidence="2" id="KW-0732">Signal</keyword>
<dbReference type="InterPro" id="IPR050218">
    <property type="entry name" value="LptD"/>
</dbReference>
<organism evidence="4 5">
    <name type="scientific">Breznakiella homolactica</name>
    <dbReference type="NCBI Taxonomy" id="2798577"/>
    <lineage>
        <taxon>Bacteria</taxon>
        <taxon>Pseudomonadati</taxon>
        <taxon>Spirochaetota</taxon>
        <taxon>Spirochaetia</taxon>
        <taxon>Spirochaetales</taxon>
        <taxon>Breznakiellaceae</taxon>
        <taxon>Breznakiella</taxon>
    </lineage>
</organism>
<gene>
    <name evidence="4" type="ORF">JFL75_15330</name>
</gene>
<dbReference type="GO" id="GO:1990351">
    <property type="term" value="C:transporter complex"/>
    <property type="evidence" value="ECO:0007669"/>
    <property type="project" value="TreeGrafter"/>
</dbReference>
<dbReference type="PROSITE" id="PS50800">
    <property type="entry name" value="SAP"/>
    <property type="match status" value="1"/>
</dbReference>
<dbReference type="EMBL" id="CP067089">
    <property type="protein sequence ID" value="QQO08294.1"/>
    <property type="molecule type" value="Genomic_DNA"/>
</dbReference>
<feature type="chain" id="PRO_5031214980" evidence="2">
    <location>
        <begin position="30"/>
        <end position="1149"/>
    </location>
</feature>
<dbReference type="PANTHER" id="PTHR30189">
    <property type="entry name" value="LPS-ASSEMBLY PROTEIN"/>
    <property type="match status" value="1"/>
</dbReference>
<evidence type="ECO:0000313" key="4">
    <source>
        <dbReference type="EMBL" id="QQO08294.1"/>
    </source>
</evidence>
<feature type="region of interest" description="Disordered" evidence="1">
    <location>
        <begin position="31"/>
        <end position="69"/>
    </location>
</feature>
<feature type="compositionally biased region" description="Acidic residues" evidence="1">
    <location>
        <begin position="53"/>
        <end position="69"/>
    </location>
</feature>
<dbReference type="Proteomes" id="UP000595917">
    <property type="component" value="Chromosome"/>
</dbReference>
<name>A0A7T7XKW3_9SPIR</name>
<keyword evidence="5" id="KW-1185">Reference proteome</keyword>
<evidence type="ECO:0000256" key="2">
    <source>
        <dbReference type="SAM" id="SignalP"/>
    </source>
</evidence>
<dbReference type="AlphaFoldDB" id="A0A7T7XKW3"/>